<dbReference type="InterPro" id="IPR001789">
    <property type="entry name" value="Sig_transdc_resp-reg_receiver"/>
</dbReference>
<dbReference type="Gene3D" id="3.40.50.2300">
    <property type="match status" value="1"/>
</dbReference>
<evidence type="ECO:0000259" key="4">
    <source>
        <dbReference type="PROSITE" id="PS50110"/>
    </source>
</evidence>
<dbReference type="Pfam" id="PF00072">
    <property type="entry name" value="Response_reg"/>
    <property type="match status" value="1"/>
</dbReference>
<dbReference type="PROSITE" id="PS51755">
    <property type="entry name" value="OMPR_PHOB"/>
    <property type="match status" value="1"/>
</dbReference>
<name>A0ABW9QU32_9ACTN</name>
<dbReference type="Gene3D" id="1.10.10.10">
    <property type="entry name" value="Winged helix-like DNA-binding domain superfamily/Winged helix DNA-binding domain"/>
    <property type="match status" value="1"/>
</dbReference>
<dbReference type="InterPro" id="IPR039420">
    <property type="entry name" value="WalR-like"/>
</dbReference>
<keyword evidence="1 3" id="KW-0238">DNA-binding</keyword>
<feature type="domain" description="Response regulatory" evidence="4">
    <location>
        <begin position="18"/>
        <end position="132"/>
    </location>
</feature>
<evidence type="ECO:0000256" key="3">
    <source>
        <dbReference type="PROSITE-ProRule" id="PRU01091"/>
    </source>
</evidence>
<evidence type="ECO:0000256" key="2">
    <source>
        <dbReference type="PROSITE-ProRule" id="PRU00169"/>
    </source>
</evidence>
<protein>
    <submittedName>
        <fullName evidence="6">Response regulator</fullName>
    </submittedName>
</protein>
<dbReference type="Pfam" id="PF00486">
    <property type="entry name" value="Trans_reg_C"/>
    <property type="match status" value="1"/>
</dbReference>
<feature type="DNA-binding region" description="OmpR/PhoB-type" evidence="3">
    <location>
        <begin position="140"/>
        <end position="234"/>
    </location>
</feature>
<sequence>MSTRQQVDAPPSFSRPPSVLVVEDEEEMAQLLRSGLERAGYAVDVMTDGTEVVHRVSRREYSTVVLDVLLPGPTGFEICAALRQRGRWVPVLMLTALGTTEQRVRGLEVGADDYLTKPFELVELTARVNALIRMRDATAGQVLRCGGLRLEVAAQRCFVDGREVSLTPRELSILGALMRRPGIVLTRRTLLEQVWGGDHSVAPNAVDKTIGQLRRKIGKDLLQTVHGVGYRVLDPPPPR</sequence>
<dbReference type="CDD" id="cd19935">
    <property type="entry name" value="REC_OmpR_CusR-like"/>
    <property type="match status" value="1"/>
</dbReference>
<dbReference type="PROSITE" id="PS50110">
    <property type="entry name" value="RESPONSE_REGULATORY"/>
    <property type="match status" value="1"/>
</dbReference>
<dbReference type="EMBL" id="WJHE01000451">
    <property type="protein sequence ID" value="MST33006.1"/>
    <property type="molecule type" value="Genomic_DNA"/>
</dbReference>
<dbReference type="InterPro" id="IPR011006">
    <property type="entry name" value="CheY-like_superfamily"/>
</dbReference>
<evidence type="ECO:0000259" key="5">
    <source>
        <dbReference type="PROSITE" id="PS51755"/>
    </source>
</evidence>
<dbReference type="SMART" id="SM00862">
    <property type="entry name" value="Trans_reg_C"/>
    <property type="match status" value="1"/>
</dbReference>
<comment type="caution">
    <text evidence="6">The sequence shown here is derived from an EMBL/GenBank/DDBJ whole genome shotgun (WGS) entry which is preliminary data.</text>
</comment>
<dbReference type="Gene3D" id="6.10.250.690">
    <property type="match status" value="1"/>
</dbReference>
<dbReference type="PANTHER" id="PTHR48111">
    <property type="entry name" value="REGULATOR OF RPOS"/>
    <property type="match status" value="1"/>
</dbReference>
<feature type="modified residue" description="4-aspartylphosphate" evidence="2">
    <location>
        <position position="67"/>
    </location>
</feature>
<dbReference type="PANTHER" id="PTHR48111:SF36">
    <property type="entry name" value="TRANSCRIPTIONAL REGULATORY PROTEIN CUTR"/>
    <property type="match status" value="1"/>
</dbReference>
<dbReference type="InterPro" id="IPR036388">
    <property type="entry name" value="WH-like_DNA-bd_sf"/>
</dbReference>
<accession>A0ABW9QU32</accession>
<dbReference type="InterPro" id="IPR001867">
    <property type="entry name" value="OmpR/PhoB-type_DNA-bd"/>
</dbReference>
<feature type="domain" description="OmpR/PhoB-type" evidence="5">
    <location>
        <begin position="140"/>
        <end position="234"/>
    </location>
</feature>
<evidence type="ECO:0000256" key="1">
    <source>
        <dbReference type="ARBA" id="ARBA00023125"/>
    </source>
</evidence>
<evidence type="ECO:0000313" key="7">
    <source>
        <dbReference type="Proteomes" id="UP000437736"/>
    </source>
</evidence>
<dbReference type="SUPFAM" id="SSF52172">
    <property type="entry name" value="CheY-like"/>
    <property type="match status" value="1"/>
</dbReference>
<proteinExistence type="predicted"/>
<dbReference type="Proteomes" id="UP000437736">
    <property type="component" value="Unassembled WGS sequence"/>
</dbReference>
<keyword evidence="7" id="KW-1185">Reference proteome</keyword>
<gene>
    <name evidence="6" type="ORF">GHK86_09780</name>
</gene>
<keyword evidence="2" id="KW-0597">Phosphoprotein</keyword>
<dbReference type="CDD" id="cd00383">
    <property type="entry name" value="trans_reg_C"/>
    <property type="match status" value="1"/>
</dbReference>
<organism evidence="6 7">
    <name type="scientific">Acidiferrimicrobium australe</name>
    <dbReference type="NCBI Taxonomy" id="2664430"/>
    <lineage>
        <taxon>Bacteria</taxon>
        <taxon>Bacillati</taxon>
        <taxon>Actinomycetota</taxon>
        <taxon>Acidimicrobiia</taxon>
        <taxon>Acidimicrobiales</taxon>
        <taxon>Acidimicrobiaceae</taxon>
        <taxon>Acidiferrimicrobium</taxon>
    </lineage>
</organism>
<evidence type="ECO:0000313" key="6">
    <source>
        <dbReference type="EMBL" id="MST33006.1"/>
    </source>
</evidence>
<dbReference type="SMART" id="SM00448">
    <property type="entry name" value="REC"/>
    <property type="match status" value="1"/>
</dbReference>
<reference evidence="6 7" key="1">
    <citation type="submission" date="2019-11" db="EMBL/GenBank/DDBJ databases">
        <title>Acidiferrimicrobium australis gen. nov., sp. nov., an acidophilic and obligately heterotrophic, member of the Actinobacteria that catalyses dissimilatory oxido- reduction of iron isolated from metal-rich acidic water in Chile.</title>
        <authorList>
            <person name="Gonzalez D."/>
            <person name="Huber K."/>
            <person name="Hedrich S."/>
            <person name="Rojas-Villalobos C."/>
            <person name="Quatrini R."/>
            <person name="Dinamarca M.A."/>
            <person name="Schwarz A."/>
            <person name="Canales C."/>
            <person name="Nancucheo I."/>
        </authorList>
    </citation>
    <scope>NUCLEOTIDE SEQUENCE [LARGE SCALE GENOMIC DNA]</scope>
    <source>
        <strain evidence="6 7">USS-CCA1</strain>
    </source>
</reference>